<feature type="transmembrane region" description="Helical" evidence="1">
    <location>
        <begin position="355"/>
        <end position="375"/>
    </location>
</feature>
<proteinExistence type="predicted"/>
<keyword evidence="3" id="KW-1185">Reference proteome</keyword>
<comment type="caution">
    <text evidence="2">The sequence shown here is derived from an EMBL/GenBank/DDBJ whole genome shotgun (WGS) entry which is preliminary data.</text>
</comment>
<dbReference type="PANTHER" id="PTHR12459:SF15">
    <property type="entry name" value="TRANSMEMBRANE PROTEIN 135"/>
    <property type="match status" value="1"/>
</dbReference>
<dbReference type="AlphaFoldDB" id="A0A0J9X668"/>
<gene>
    <name evidence="2" type="ORF">BN980_GECA03s05213g</name>
</gene>
<feature type="transmembrane region" description="Helical" evidence="1">
    <location>
        <begin position="190"/>
        <end position="207"/>
    </location>
</feature>
<dbReference type="Proteomes" id="UP000242525">
    <property type="component" value="Unassembled WGS sequence"/>
</dbReference>
<sequence length="476" mass="52814">MPLSLYPFSILRMPPTVTTPRSRNAILELLASPIVSKSYKAFLLAYIYTTLPKVVSVLAQHRRDPAKALPKIQHILVRAGHRDKLPFFFGTLLLVYHAVMRGLQRNRAMAANKHGQVAGLVAAGAALVSYSLYKHAIRGSKTSAEVRAKRQDNISSELTATVLARALDSILRPVLAGTLALQPLRPIGDVLLFTASCYVIMFTWFYYPQRMQARYARWITAVADMDTELLEALRAIKQGRLIYGEKPLPPRESATHPSPPDADHLLGPMCLRYSQDPELGNTGITVPIPCYLVHATVSHNCEVHAAWRFWRGFKTGFLYIYLPLNLLLSLKRLKAARGSRTNLGRIVADLVRNSATSAAFLGSFIMLNWYCVCLARTRLGPKLFPRATAQQLEDTWGPGLGSALCGLSVGLESPHRQPELSLFVFSKAIDILALPQKFGSQYPGLDTLLFSLALGTLVQRKDNVKGYFGKLIKSMF</sequence>
<evidence type="ECO:0000313" key="3">
    <source>
        <dbReference type="Proteomes" id="UP000242525"/>
    </source>
</evidence>
<organism evidence="2 3">
    <name type="scientific">Geotrichum candidum</name>
    <name type="common">Oospora lactis</name>
    <name type="synonym">Dipodascus geotrichum</name>
    <dbReference type="NCBI Taxonomy" id="1173061"/>
    <lineage>
        <taxon>Eukaryota</taxon>
        <taxon>Fungi</taxon>
        <taxon>Dikarya</taxon>
        <taxon>Ascomycota</taxon>
        <taxon>Saccharomycotina</taxon>
        <taxon>Dipodascomycetes</taxon>
        <taxon>Dipodascales</taxon>
        <taxon>Dipodascaceae</taxon>
        <taxon>Geotrichum</taxon>
    </lineage>
</organism>
<evidence type="ECO:0008006" key="4">
    <source>
        <dbReference type="Google" id="ProtNLM"/>
    </source>
</evidence>
<evidence type="ECO:0000313" key="2">
    <source>
        <dbReference type="EMBL" id="CDO52641.1"/>
    </source>
</evidence>
<dbReference type="EMBL" id="CCBN010000003">
    <property type="protein sequence ID" value="CDO52641.1"/>
    <property type="molecule type" value="Genomic_DNA"/>
</dbReference>
<keyword evidence="1" id="KW-0472">Membrane</keyword>
<dbReference type="InterPro" id="IPR026749">
    <property type="entry name" value="Tmem135"/>
</dbReference>
<accession>A0A0J9X668</accession>
<dbReference type="PANTHER" id="PTHR12459">
    <property type="entry name" value="TRANSMEMBRANE PROTEIN 135-RELATED"/>
    <property type="match status" value="1"/>
</dbReference>
<reference evidence="2" key="1">
    <citation type="submission" date="2014-03" db="EMBL/GenBank/DDBJ databases">
        <authorList>
            <person name="Casaregola S."/>
        </authorList>
    </citation>
    <scope>NUCLEOTIDE SEQUENCE [LARGE SCALE GENOMIC DNA]</scope>
    <source>
        <strain evidence="2">CLIB 918</strain>
    </source>
</reference>
<name>A0A0J9X668_GEOCN</name>
<evidence type="ECO:0000256" key="1">
    <source>
        <dbReference type="SAM" id="Phobius"/>
    </source>
</evidence>
<protein>
    <recommendedName>
        <fullName evidence="4">Transmembrane protein 135 N-terminal domain-containing protein</fullName>
    </recommendedName>
</protein>
<feature type="transmembrane region" description="Helical" evidence="1">
    <location>
        <begin position="317"/>
        <end position="335"/>
    </location>
</feature>
<keyword evidence="1" id="KW-0812">Transmembrane</keyword>
<keyword evidence="1" id="KW-1133">Transmembrane helix</keyword>
<dbReference type="OrthoDB" id="4021778at2759"/>